<accession>A0ABY1R2X7</accession>
<proteinExistence type="predicted"/>
<gene>
    <name evidence="1" type="ORF">SAMN05421679_104341</name>
</gene>
<name>A0ABY1R2X7_9FLAO</name>
<dbReference type="Proteomes" id="UP001158050">
    <property type="component" value="Unassembled WGS sequence"/>
</dbReference>
<evidence type="ECO:0008006" key="3">
    <source>
        <dbReference type="Google" id="ProtNLM"/>
    </source>
</evidence>
<reference evidence="1 2" key="1">
    <citation type="submission" date="2017-05" db="EMBL/GenBank/DDBJ databases">
        <authorList>
            <person name="Varghese N."/>
            <person name="Submissions S."/>
        </authorList>
    </citation>
    <scope>NUCLEOTIDE SEQUENCE [LARGE SCALE GENOMIC DNA]</scope>
    <source>
        <strain evidence="1 2">DSM 18015</strain>
    </source>
</reference>
<sequence>MEYQIYTKKEITNKIYYPQKIEGNIFNGYDITGLEIGKIDLDDLPASKFHPLILEIPQSKMDELNEKGQTIFTVITTQTIVLTKQL</sequence>
<keyword evidence="2" id="KW-1185">Reference proteome</keyword>
<evidence type="ECO:0000313" key="2">
    <source>
        <dbReference type="Proteomes" id="UP001158050"/>
    </source>
</evidence>
<organism evidence="1 2">
    <name type="scientific">Epilithonimonas pallida</name>
    <dbReference type="NCBI Taxonomy" id="373671"/>
    <lineage>
        <taxon>Bacteria</taxon>
        <taxon>Pseudomonadati</taxon>
        <taxon>Bacteroidota</taxon>
        <taxon>Flavobacteriia</taxon>
        <taxon>Flavobacteriales</taxon>
        <taxon>Weeksellaceae</taxon>
        <taxon>Chryseobacterium group</taxon>
        <taxon>Epilithonimonas</taxon>
    </lineage>
</organism>
<dbReference type="RefSeq" id="WP_283416778.1">
    <property type="nucleotide sequence ID" value="NZ_FXUO01000004.1"/>
</dbReference>
<evidence type="ECO:0000313" key="1">
    <source>
        <dbReference type="EMBL" id="SMP93234.1"/>
    </source>
</evidence>
<protein>
    <recommendedName>
        <fullName evidence="3">Phage protein</fullName>
    </recommendedName>
</protein>
<comment type="caution">
    <text evidence="1">The sequence shown here is derived from an EMBL/GenBank/DDBJ whole genome shotgun (WGS) entry which is preliminary data.</text>
</comment>
<dbReference type="EMBL" id="FXUO01000004">
    <property type="protein sequence ID" value="SMP93234.1"/>
    <property type="molecule type" value="Genomic_DNA"/>
</dbReference>